<dbReference type="EMBL" id="JBHLUD010000004">
    <property type="protein sequence ID" value="MFC0543141.1"/>
    <property type="molecule type" value="Genomic_DNA"/>
</dbReference>
<keyword evidence="9" id="KW-0812">Transmembrane</keyword>
<evidence type="ECO:0000256" key="1">
    <source>
        <dbReference type="ARBA" id="ARBA00012513"/>
    </source>
</evidence>
<dbReference type="PROSITE" id="PS51173">
    <property type="entry name" value="CBM2"/>
    <property type="match status" value="1"/>
</dbReference>
<keyword evidence="2" id="KW-0723">Serine/threonine-protein kinase</keyword>
<feature type="compositionally biased region" description="Low complexity" evidence="8">
    <location>
        <begin position="354"/>
        <end position="365"/>
    </location>
</feature>
<dbReference type="Pfam" id="PF00553">
    <property type="entry name" value="CBM_2"/>
    <property type="match status" value="1"/>
</dbReference>
<keyword evidence="3" id="KW-0808">Transferase</keyword>
<feature type="domain" description="CBM2" evidence="11">
    <location>
        <begin position="371"/>
        <end position="476"/>
    </location>
</feature>
<evidence type="ECO:0000256" key="4">
    <source>
        <dbReference type="ARBA" id="ARBA00022741"/>
    </source>
</evidence>
<reference evidence="12 13" key="1">
    <citation type="submission" date="2024-09" db="EMBL/GenBank/DDBJ databases">
        <authorList>
            <person name="Sun Q."/>
            <person name="Mori K."/>
        </authorList>
    </citation>
    <scope>NUCLEOTIDE SEQUENCE [LARGE SCALE GENOMIC DNA]</scope>
    <source>
        <strain evidence="12 13">TBRC 1432</strain>
    </source>
</reference>
<keyword evidence="5 12" id="KW-0418">Kinase</keyword>
<dbReference type="Proteomes" id="UP001589810">
    <property type="component" value="Unassembled WGS sequence"/>
</dbReference>
<dbReference type="SMART" id="SM00637">
    <property type="entry name" value="CBD_II"/>
    <property type="match status" value="1"/>
</dbReference>
<dbReference type="RefSeq" id="WP_379794071.1">
    <property type="nucleotide sequence ID" value="NZ_JBHLUD010000004.1"/>
</dbReference>
<dbReference type="InterPro" id="IPR012291">
    <property type="entry name" value="CBM2_carb-bd_dom_sf"/>
</dbReference>
<dbReference type="PROSITE" id="PS00108">
    <property type="entry name" value="PROTEIN_KINASE_ST"/>
    <property type="match status" value="1"/>
</dbReference>
<keyword evidence="13" id="KW-1185">Reference proteome</keyword>
<dbReference type="InterPro" id="IPR000719">
    <property type="entry name" value="Prot_kinase_dom"/>
</dbReference>
<proteinExistence type="predicted"/>
<name>A0ABV6MS54_9PSEU</name>
<dbReference type="InterPro" id="IPR011009">
    <property type="entry name" value="Kinase-like_dom_sf"/>
</dbReference>
<dbReference type="SUPFAM" id="SSF56112">
    <property type="entry name" value="Protein kinase-like (PK-like)"/>
    <property type="match status" value="1"/>
</dbReference>
<evidence type="ECO:0000256" key="7">
    <source>
        <dbReference type="PROSITE-ProRule" id="PRU10141"/>
    </source>
</evidence>
<dbReference type="GO" id="GO:0016301">
    <property type="term" value="F:kinase activity"/>
    <property type="evidence" value="ECO:0007669"/>
    <property type="project" value="UniProtKB-KW"/>
</dbReference>
<evidence type="ECO:0000256" key="3">
    <source>
        <dbReference type="ARBA" id="ARBA00022679"/>
    </source>
</evidence>
<dbReference type="Pfam" id="PF00069">
    <property type="entry name" value="Pkinase"/>
    <property type="match status" value="1"/>
</dbReference>
<feature type="binding site" evidence="7">
    <location>
        <position position="41"/>
    </location>
    <ligand>
        <name>ATP</name>
        <dbReference type="ChEBI" id="CHEBI:30616"/>
    </ligand>
</feature>
<dbReference type="Gene3D" id="2.60.40.290">
    <property type="match status" value="1"/>
</dbReference>
<dbReference type="SUPFAM" id="SSF49384">
    <property type="entry name" value="Carbohydrate-binding domain"/>
    <property type="match status" value="1"/>
</dbReference>
<dbReference type="Gene3D" id="1.10.510.10">
    <property type="entry name" value="Transferase(Phosphotransferase) domain 1"/>
    <property type="match status" value="1"/>
</dbReference>
<dbReference type="InterPro" id="IPR008271">
    <property type="entry name" value="Ser/Thr_kinase_AS"/>
</dbReference>
<evidence type="ECO:0000259" key="10">
    <source>
        <dbReference type="PROSITE" id="PS50011"/>
    </source>
</evidence>
<evidence type="ECO:0000313" key="12">
    <source>
        <dbReference type="EMBL" id="MFC0543141.1"/>
    </source>
</evidence>
<dbReference type="PANTHER" id="PTHR43289">
    <property type="entry name" value="MITOGEN-ACTIVATED PROTEIN KINASE KINASE KINASE 20-RELATED"/>
    <property type="match status" value="1"/>
</dbReference>
<evidence type="ECO:0000256" key="6">
    <source>
        <dbReference type="ARBA" id="ARBA00022840"/>
    </source>
</evidence>
<organism evidence="12 13">
    <name type="scientific">Kutzneria chonburiensis</name>
    <dbReference type="NCBI Taxonomy" id="1483604"/>
    <lineage>
        <taxon>Bacteria</taxon>
        <taxon>Bacillati</taxon>
        <taxon>Actinomycetota</taxon>
        <taxon>Actinomycetes</taxon>
        <taxon>Pseudonocardiales</taxon>
        <taxon>Pseudonocardiaceae</taxon>
        <taxon>Kutzneria</taxon>
    </lineage>
</organism>
<keyword evidence="4 7" id="KW-0547">Nucleotide-binding</keyword>
<keyword evidence="6 7" id="KW-0067">ATP-binding</keyword>
<dbReference type="InterPro" id="IPR001919">
    <property type="entry name" value="CBD2"/>
</dbReference>
<evidence type="ECO:0000256" key="9">
    <source>
        <dbReference type="SAM" id="Phobius"/>
    </source>
</evidence>
<feature type="region of interest" description="Disordered" evidence="8">
    <location>
        <begin position="351"/>
        <end position="374"/>
    </location>
</feature>
<feature type="domain" description="Protein kinase" evidence="10">
    <location>
        <begin position="12"/>
        <end position="272"/>
    </location>
</feature>
<evidence type="ECO:0000256" key="2">
    <source>
        <dbReference type="ARBA" id="ARBA00022527"/>
    </source>
</evidence>
<keyword evidence="9" id="KW-0472">Membrane</keyword>
<protein>
    <recommendedName>
        <fullName evidence="1">non-specific serine/threonine protein kinase</fullName>
        <ecNumber evidence="1">2.7.11.1</ecNumber>
    </recommendedName>
</protein>
<evidence type="ECO:0000313" key="13">
    <source>
        <dbReference type="Proteomes" id="UP001589810"/>
    </source>
</evidence>
<accession>A0ABV6MS54</accession>
<dbReference type="InterPro" id="IPR008965">
    <property type="entry name" value="CBM2/CBM3_carb-bd_dom_sf"/>
</dbReference>
<evidence type="ECO:0000256" key="8">
    <source>
        <dbReference type="SAM" id="MobiDB-lite"/>
    </source>
</evidence>
<dbReference type="PANTHER" id="PTHR43289:SF6">
    <property type="entry name" value="SERINE_THREONINE-PROTEIN KINASE NEKL-3"/>
    <property type="match status" value="1"/>
</dbReference>
<comment type="caution">
    <text evidence="12">The sequence shown here is derived from an EMBL/GenBank/DDBJ whole genome shotgun (WGS) entry which is preliminary data.</text>
</comment>
<dbReference type="InterPro" id="IPR017441">
    <property type="entry name" value="Protein_kinase_ATP_BS"/>
</dbReference>
<dbReference type="SMART" id="SM00220">
    <property type="entry name" value="S_TKc"/>
    <property type="match status" value="1"/>
</dbReference>
<evidence type="ECO:0000259" key="11">
    <source>
        <dbReference type="PROSITE" id="PS51173"/>
    </source>
</evidence>
<dbReference type="EC" id="2.7.11.1" evidence="1"/>
<dbReference type="CDD" id="cd14014">
    <property type="entry name" value="STKc_PknB_like"/>
    <property type="match status" value="1"/>
</dbReference>
<dbReference type="PROSITE" id="PS00107">
    <property type="entry name" value="PROTEIN_KINASE_ATP"/>
    <property type="match status" value="1"/>
</dbReference>
<keyword evidence="9" id="KW-1133">Transmembrane helix</keyword>
<feature type="transmembrane region" description="Helical" evidence="9">
    <location>
        <begin position="315"/>
        <end position="337"/>
    </location>
</feature>
<dbReference type="Gene3D" id="3.30.200.20">
    <property type="entry name" value="Phosphorylase Kinase, domain 1"/>
    <property type="match status" value="1"/>
</dbReference>
<sequence>MPDSGELIDGRYRLVSCIGRGAMGAVWRGRDERLNRDVALKLVTVRGLSPDDASEREAVARAEREGRITARLQHPNAISVHDVVEHDGRPCLVMEYLPSRSLSDVVEGKGVLSPTELATIGFQVASALAAAHELGIVHRDVKPDNVLLAEDGTAKITDFGIARASDDGAVTAAGILAGTPAYLAPEVATGSESSPRSDVFSLGSTLYAAFEGKPPYGMDQNTIALLHQVAYGEITPPTRGGAVADLLVEMLRRDPETRPTMVEVADRFEQLLAGSSPLPAPPMTPSVAPLMAQAVGAPGQPGTQRMPAPRRGSPVGRWLALAVPVAAAVVAVGLVVAQQFAVHTVASPQHPIGATSVPAPTSTTSGEAADPVSSSASCSARYDLMNSWSTGYQAAVTITNLTGAQLTGWQVSWRLPGGQRVTSLWNGTFSQQGSVLVVRNASWNAVLAANTSTSFGLVAGSPNSSPGRPQLTCTTLSQ</sequence>
<evidence type="ECO:0000256" key="5">
    <source>
        <dbReference type="ARBA" id="ARBA00022777"/>
    </source>
</evidence>
<gene>
    <name evidence="12" type="ORF">ACFFH7_16695</name>
</gene>
<dbReference type="PROSITE" id="PS50011">
    <property type="entry name" value="PROTEIN_KINASE_DOM"/>
    <property type="match status" value="1"/>
</dbReference>